<comment type="caution">
    <text evidence="2">The sequence shown here is derived from an EMBL/GenBank/DDBJ whole genome shotgun (WGS) entry which is preliminary data.</text>
</comment>
<keyword evidence="1" id="KW-0732">Signal</keyword>
<reference evidence="2 3" key="1">
    <citation type="submission" date="2016-05" db="EMBL/GenBank/DDBJ databases">
        <title>Comparative genomics of biotechnologically important yeasts.</title>
        <authorList>
            <consortium name="DOE Joint Genome Institute"/>
            <person name="Riley R."/>
            <person name="Haridas S."/>
            <person name="Wolfe K.H."/>
            <person name="Lopes M.R."/>
            <person name="Hittinger C.T."/>
            <person name="Goker M."/>
            <person name="Salamov A."/>
            <person name="Wisecaver J."/>
            <person name="Long T.M."/>
            <person name="Aerts A.L."/>
            <person name="Barry K."/>
            <person name="Choi C."/>
            <person name="Clum A."/>
            <person name="Coughlan A.Y."/>
            <person name="Deshpande S."/>
            <person name="Douglass A.P."/>
            <person name="Hanson S.J."/>
            <person name="Klenk H.-P."/>
            <person name="LaButti K."/>
            <person name="Lapidus A."/>
            <person name="Lindquist E."/>
            <person name="Lipzen A."/>
            <person name="Meier-kolthoff J.P."/>
            <person name="Ohm R.A."/>
            <person name="Otillar R.P."/>
            <person name="Pangilinan J."/>
            <person name="Peng Y."/>
            <person name="Rokas A."/>
            <person name="Rosa C.A."/>
            <person name="Scheuner C."/>
            <person name="Sibirny A.A."/>
            <person name="Slot J.C."/>
            <person name="Stielow J.B."/>
            <person name="Sun H."/>
            <person name="Kurtzman C.P."/>
            <person name="Blackwell M."/>
            <person name="Grigoriev I.V."/>
            <person name="Jeffries T.W."/>
        </authorList>
    </citation>
    <scope>NUCLEOTIDE SEQUENCE [LARGE SCALE GENOMIC DNA]</scope>
    <source>
        <strain evidence="2 3">NRRL YB-4993</strain>
    </source>
</reference>
<dbReference type="InterPro" id="IPR011992">
    <property type="entry name" value="EF-hand-dom_pair"/>
</dbReference>
<dbReference type="SUPFAM" id="SSF47473">
    <property type="entry name" value="EF-hand"/>
    <property type="match status" value="1"/>
</dbReference>
<evidence type="ECO:0000256" key="1">
    <source>
        <dbReference type="ARBA" id="ARBA00022729"/>
    </source>
</evidence>
<dbReference type="FunFam" id="1.10.238.10:FF:000309">
    <property type="entry name" value="Chromosome 21, whole genome shotgun sequence"/>
    <property type="match status" value="1"/>
</dbReference>
<organism evidence="2 3">
    <name type="scientific">Metschnikowia bicuspidata var. bicuspidata NRRL YB-4993</name>
    <dbReference type="NCBI Taxonomy" id="869754"/>
    <lineage>
        <taxon>Eukaryota</taxon>
        <taxon>Fungi</taxon>
        <taxon>Dikarya</taxon>
        <taxon>Ascomycota</taxon>
        <taxon>Saccharomycotina</taxon>
        <taxon>Pichiomycetes</taxon>
        <taxon>Metschnikowiaceae</taxon>
        <taxon>Metschnikowia</taxon>
    </lineage>
</organism>
<feature type="non-terminal residue" evidence="2">
    <location>
        <position position="196"/>
    </location>
</feature>
<dbReference type="STRING" id="869754.A0A1A0HDQ9"/>
<feature type="non-terminal residue" evidence="2">
    <location>
        <position position="1"/>
    </location>
</feature>
<dbReference type="OrthoDB" id="289247at2759"/>
<dbReference type="EMBL" id="LXTC01000002">
    <property type="protein sequence ID" value="OBA22151.1"/>
    <property type="molecule type" value="Genomic_DNA"/>
</dbReference>
<protein>
    <submittedName>
        <fullName evidence="2">Uncharacterized protein</fullName>
    </submittedName>
</protein>
<dbReference type="GO" id="GO:0005793">
    <property type="term" value="C:endoplasmic reticulum-Golgi intermediate compartment"/>
    <property type="evidence" value="ECO:0007669"/>
    <property type="project" value="TreeGrafter"/>
</dbReference>
<dbReference type="Gene3D" id="1.10.238.10">
    <property type="entry name" value="EF-hand"/>
    <property type="match status" value="1"/>
</dbReference>
<keyword evidence="3" id="KW-1185">Reference proteome</keyword>
<dbReference type="GO" id="GO:0005509">
    <property type="term" value="F:calcium ion binding"/>
    <property type="evidence" value="ECO:0007669"/>
    <property type="project" value="TreeGrafter"/>
</dbReference>
<dbReference type="AlphaFoldDB" id="A0A1A0HDQ9"/>
<evidence type="ECO:0000313" key="3">
    <source>
        <dbReference type="Proteomes" id="UP000092555"/>
    </source>
</evidence>
<dbReference type="PANTHER" id="PTHR19237">
    <property type="entry name" value="NUCLEOBINDIN"/>
    <property type="match status" value="1"/>
</dbReference>
<dbReference type="GeneID" id="30028288"/>
<dbReference type="RefSeq" id="XP_018712647.1">
    <property type="nucleotide sequence ID" value="XM_018855312.1"/>
</dbReference>
<proteinExistence type="predicted"/>
<dbReference type="Proteomes" id="UP000092555">
    <property type="component" value="Unassembled WGS sequence"/>
</dbReference>
<name>A0A1A0HDQ9_9ASCO</name>
<dbReference type="InterPro" id="IPR040250">
    <property type="entry name" value="Nucleobindin"/>
</dbReference>
<accession>A0A1A0HDQ9</accession>
<evidence type="ECO:0000313" key="2">
    <source>
        <dbReference type="EMBL" id="OBA22151.1"/>
    </source>
</evidence>
<dbReference type="PANTHER" id="PTHR19237:SF20">
    <property type="entry name" value="NUCLEOBINDIN 1"/>
    <property type="match status" value="1"/>
</dbReference>
<sequence length="196" mass="22739">HNTIPVKPLELSWQEWHMKEEHQMDSFDAASFFMIHDLQNKGFWAAEEILYLYGLTRDEVVGDGSGMGDHDHAEAIPQSLKDKVISHVSRLLNGDSEGNVSKEQWLEFSKNGGLLPDFGVGPGHHMDFEAEYEKHHWNKYHRDQDPDVHTKHKEDIEHEMLHHEHEIEESHSNEGGRARAHDYVSPVKVHNIPQKY</sequence>
<gene>
    <name evidence="2" type="ORF">METBIDRAFT_26238</name>
</gene>